<dbReference type="OrthoDB" id="3357299at2759"/>
<evidence type="ECO:0000313" key="3">
    <source>
        <dbReference type="EMBL" id="CEH18132.1"/>
    </source>
</evidence>
<feature type="region of interest" description="Disordered" evidence="1">
    <location>
        <begin position="340"/>
        <end position="368"/>
    </location>
</feature>
<proteinExistence type="predicted"/>
<feature type="compositionally biased region" description="Low complexity" evidence="1">
    <location>
        <begin position="260"/>
        <end position="275"/>
    </location>
</feature>
<feature type="region of interest" description="Disordered" evidence="1">
    <location>
        <begin position="135"/>
        <end position="157"/>
    </location>
</feature>
<name>A0A0P1BNM0_9BASI</name>
<evidence type="ECO:0000256" key="1">
    <source>
        <dbReference type="SAM" id="MobiDB-lite"/>
    </source>
</evidence>
<feature type="region of interest" description="Disordered" evidence="1">
    <location>
        <begin position="453"/>
        <end position="479"/>
    </location>
</feature>
<accession>A0A0P1BNM0</accession>
<organism evidence="3 4">
    <name type="scientific">Ceraceosorus bombacis</name>
    <dbReference type="NCBI Taxonomy" id="401625"/>
    <lineage>
        <taxon>Eukaryota</taxon>
        <taxon>Fungi</taxon>
        <taxon>Dikarya</taxon>
        <taxon>Basidiomycota</taxon>
        <taxon>Ustilaginomycotina</taxon>
        <taxon>Exobasidiomycetes</taxon>
        <taxon>Ceraceosorales</taxon>
        <taxon>Ceraceosoraceae</taxon>
        <taxon>Ceraceosorus</taxon>
    </lineage>
</organism>
<dbReference type="Gene3D" id="3.90.810.10">
    <property type="entry name" value="CRIB domain"/>
    <property type="match status" value="1"/>
</dbReference>
<feature type="region of interest" description="Disordered" evidence="1">
    <location>
        <begin position="26"/>
        <end position="51"/>
    </location>
</feature>
<feature type="region of interest" description="Disordered" evidence="1">
    <location>
        <begin position="576"/>
        <end position="599"/>
    </location>
</feature>
<evidence type="ECO:0000259" key="2">
    <source>
        <dbReference type="PROSITE" id="PS50108"/>
    </source>
</evidence>
<dbReference type="InterPro" id="IPR000095">
    <property type="entry name" value="CRIB_dom"/>
</dbReference>
<dbReference type="EMBL" id="CCYA01000270">
    <property type="protein sequence ID" value="CEH18132.1"/>
    <property type="molecule type" value="Genomic_DNA"/>
</dbReference>
<feature type="compositionally biased region" description="Polar residues" evidence="1">
    <location>
        <begin position="31"/>
        <end position="42"/>
    </location>
</feature>
<dbReference type="PROSITE" id="PS50108">
    <property type="entry name" value="CRIB"/>
    <property type="match status" value="1"/>
</dbReference>
<keyword evidence="4" id="KW-1185">Reference proteome</keyword>
<feature type="region of interest" description="Disordered" evidence="1">
    <location>
        <begin position="254"/>
        <end position="306"/>
    </location>
</feature>
<sequence length="695" mass="70215">MPALCRSAAAYDSLPRGQRKANAAIHRLRASQGSSRPSTSSEFGGAVTGANVEETPQMIASARPWQNPNLAGPSRQPVGKGNGLLNRRAAKAGVVLPLASSGSGDAERMSSRLQTGTGRRMEEVADADADADAGWATDEAPSAPGSPKKQSSRNRFVGAGAGAGVGISGPVSNAKSGKQLSAGVAAAVQHSGSPVPARKRVVDKRQIGLPSNFQHTGHIGAASYGQAVSQVDAAQLKAQLSEVAAALSNFDLPPLPESHTAAPPSTAPPTSSVSATPPPAPAELRGVSAPDSPEMEPLRGDKSPLIPADFAPVLESATATPDTSVSLDAADTSAPSIRLVSRSSALTSPPAETSSPEQLSRRIPPLQERPSVHVASIRRRPVPSTMGPSQVRASSGRGSIGRPYAALGQGSGAPSTAIAQAGTFRAPSTGGFGRTKRKPVPRGLAGILADPLAETSHGDGATGREQDLPPQPNSVKATTADDGFVDVDEDVALSSAGTGLERNVSLVGALPSGLNGRGYVAGGKGSWSKRSGGGAGAGAGAGAYGSVRGSVRMSALERAKLAAMKLEAAQRLVAEGAGTAEPDDPSLLRSKSGRRSDAAAANLNDASASANASATSAAAAASIRMNGKRMVQGPSGTYITDTANLRWNSALSEITRALKDGDEGGAAETAEREGESIEDAMRRADLVLGRLGVEQ</sequence>
<dbReference type="Proteomes" id="UP000054845">
    <property type="component" value="Unassembled WGS sequence"/>
</dbReference>
<feature type="domain" description="CRIB" evidence="2">
    <location>
        <begin position="207"/>
        <end position="220"/>
    </location>
</feature>
<evidence type="ECO:0000313" key="4">
    <source>
        <dbReference type="Proteomes" id="UP000054845"/>
    </source>
</evidence>
<protein>
    <submittedName>
        <fullName evidence="3">CRIB domain</fullName>
    </submittedName>
</protein>
<dbReference type="InterPro" id="IPR036936">
    <property type="entry name" value="CRIB_dom_sf"/>
</dbReference>
<reference evidence="3 4" key="1">
    <citation type="submission" date="2014-09" db="EMBL/GenBank/DDBJ databases">
        <authorList>
            <person name="Magalhaes I.L.F."/>
            <person name="Oliveira U."/>
            <person name="Santos F.R."/>
            <person name="Vidigal T.H.D.A."/>
            <person name="Brescovit A.D."/>
            <person name="Santos A.J."/>
        </authorList>
    </citation>
    <scope>NUCLEOTIDE SEQUENCE [LARGE SCALE GENOMIC DNA]</scope>
</reference>
<feature type="compositionally biased region" description="Polar residues" evidence="1">
    <location>
        <begin position="341"/>
        <end position="358"/>
    </location>
</feature>
<feature type="region of interest" description="Disordered" evidence="1">
    <location>
        <begin position="99"/>
        <end position="120"/>
    </location>
</feature>
<dbReference type="AlphaFoldDB" id="A0A0P1BNM0"/>